<dbReference type="OrthoDB" id="4319884at2"/>
<dbReference type="GO" id="GO:0016787">
    <property type="term" value="F:hydrolase activity"/>
    <property type="evidence" value="ECO:0007669"/>
    <property type="project" value="UniProtKB-KW"/>
</dbReference>
<evidence type="ECO:0000313" key="5">
    <source>
        <dbReference type="EMBL" id="BAI69036.1"/>
    </source>
</evidence>
<dbReference type="PRINTS" id="PR00449">
    <property type="entry name" value="RASTRNSFRMNG"/>
</dbReference>
<dbReference type="GO" id="GO:0005525">
    <property type="term" value="F:GTP binding"/>
    <property type="evidence" value="ECO:0007669"/>
    <property type="project" value="UniProtKB-KW"/>
</dbReference>
<dbReference type="PATRIC" id="fig|608538.5.peg.576"/>
<keyword evidence="4" id="KW-0342">GTP-binding</keyword>
<evidence type="ECO:0000256" key="4">
    <source>
        <dbReference type="ARBA" id="ARBA00023134"/>
    </source>
</evidence>
<dbReference type="KEGG" id="hte:Hydth_0573"/>
<accession>D3DGT4</accession>
<evidence type="ECO:0000256" key="2">
    <source>
        <dbReference type="ARBA" id="ARBA00022741"/>
    </source>
</evidence>
<dbReference type="Gene3D" id="3.40.50.300">
    <property type="entry name" value="P-loop containing nucleotide triphosphate hydrolases"/>
    <property type="match status" value="1"/>
</dbReference>
<name>D3DGT4_HYDTT</name>
<evidence type="ECO:0000256" key="3">
    <source>
        <dbReference type="ARBA" id="ARBA00022801"/>
    </source>
</evidence>
<keyword evidence="3" id="KW-0378">Hydrolase</keyword>
<dbReference type="AlphaFoldDB" id="D3DGT4"/>
<sequence>MKPIKKIKIVVAGPFAAGKTQFINTVSEIKTVSTERRTRAVGERNVKDYTTVAMDFGKIRIDEEHELYLFGTPGQSRFDFMWDILGEGALGIIILVDSTDPSTFHEARKIINFFQSRFPVPMVVGANKQDLPNAWSPEDVRVALDIDEEEGIPVLPVSAIDKNNVKNVLLTLLNIIREELLS</sequence>
<dbReference type="EMBL" id="AP011112">
    <property type="protein sequence ID" value="BAI69036.1"/>
    <property type="molecule type" value="Genomic_DNA"/>
</dbReference>
<dbReference type="PANTHER" id="PTHR42708:SF1">
    <property type="entry name" value="GLIDING MOTILITY PROTEIN MGLA"/>
    <property type="match status" value="1"/>
</dbReference>
<dbReference type="CDD" id="cd00882">
    <property type="entry name" value="Ras_like_GTPase"/>
    <property type="match status" value="1"/>
</dbReference>
<dbReference type="InterPro" id="IPR052705">
    <property type="entry name" value="Gliding_Motility_GTPase"/>
</dbReference>
<dbReference type="Pfam" id="PF03029">
    <property type="entry name" value="ATP_bind_1"/>
    <property type="match status" value="1"/>
</dbReference>
<dbReference type="PANTHER" id="PTHR42708">
    <property type="entry name" value="ATP/GTP-BINDING PROTEIN-RELATED"/>
    <property type="match status" value="1"/>
</dbReference>
<evidence type="ECO:0000256" key="1">
    <source>
        <dbReference type="ARBA" id="ARBA00005290"/>
    </source>
</evidence>
<dbReference type="STRING" id="608538.HTH_0574"/>
<dbReference type="Proteomes" id="UP000002574">
    <property type="component" value="Chromosome"/>
</dbReference>
<dbReference type="KEGG" id="hth:HTH_0574"/>
<dbReference type="SUPFAM" id="SSF52540">
    <property type="entry name" value="P-loop containing nucleoside triphosphate hydrolases"/>
    <property type="match status" value="1"/>
</dbReference>
<keyword evidence="6" id="KW-1185">Reference proteome</keyword>
<evidence type="ECO:0000313" key="6">
    <source>
        <dbReference type="Proteomes" id="UP000002574"/>
    </source>
</evidence>
<comment type="similarity">
    <text evidence="1">Belongs to the GPN-loop GTPase family.</text>
</comment>
<dbReference type="InterPro" id="IPR027417">
    <property type="entry name" value="P-loop_NTPase"/>
</dbReference>
<gene>
    <name evidence="5" type="ordered locus">HTH_0574</name>
</gene>
<organism evidence="5 6">
    <name type="scientific">Hydrogenobacter thermophilus (strain DSM 6534 / IAM 12695 / TK-6)</name>
    <dbReference type="NCBI Taxonomy" id="608538"/>
    <lineage>
        <taxon>Bacteria</taxon>
        <taxon>Pseudomonadati</taxon>
        <taxon>Aquificota</taxon>
        <taxon>Aquificia</taxon>
        <taxon>Aquificales</taxon>
        <taxon>Aquificaceae</taxon>
        <taxon>Hydrogenobacter</taxon>
    </lineage>
</organism>
<dbReference type="PROSITE" id="PS51419">
    <property type="entry name" value="RAB"/>
    <property type="match status" value="1"/>
</dbReference>
<dbReference type="NCBIfam" id="TIGR00231">
    <property type="entry name" value="small_GTP"/>
    <property type="match status" value="1"/>
</dbReference>
<proteinExistence type="inferred from homology"/>
<dbReference type="RefSeq" id="WP_012963218.1">
    <property type="nucleotide sequence ID" value="NC_013799.1"/>
</dbReference>
<protein>
    <submittedName>
        <fullName evidence="5">Small GTP-binding protein</fullName>
    </submittedName>
</protein>
<dbReference type="InterPro" id="IPR004130">
    <property type="entry name" value="Gpn"/>
</dbReference>
<keyword evidence="2" id="KW-0547">Nucleotide-binding</keyword>
<dbReference type="InterPro" id="IPR005225">
    <property type="entry name" value="Small_GTP-bd"/>
</dbReference>
<reference evidence="5 6" key="1">
    <citation type="journal article" date="2010" name="J. Bacteriol.">
        <title>Complete genome sequence of the thermophilic, obligately chemolithoautotrophic hydrogen-oxidizing bacterium Hydrogenobacter thermophilus TK-6.</title>
        <authorList>
            <person name="Arai H."/>
            <person name="Kanbe H."/>
            <person name="Ishii M."/>
            <person name="Igarashi Y."/>
        </authorList>
    </citation>
    <scope>NUCLEOTIDE SEQUENCE [LARGE SCALE GENOMIC DNA]</scope>
    <source>
        <strain evidence="6">DSM 6534 / IAM 12695 / TK-6 [Tokyo]</strain>
    </source>
</reference>
<dbReference type="eggNOG" id="COG2229">
    <property type="taxonomic scope" value="Bacteria"/>
</dbReference>